<keyword evidence="2" id="KW-1185">Reference proteome</keyword>
<evidence type="ECO:0000313" key="1">
    <source>
        <dbReference type="EMBL" id="TKX31245.1"/>
    </source>
</evidence>
<protein>
    <recommendedName>
        <fullName evidence="3">Addiction module toxin RelE</fullName>
    </recommendedName>
</protein>
<name>A0A4U7BM16_9BACT</name>
<accession>A0A4U7BM16</accession>
<proteinExistence type="predicted"/>
<dbReference type="Proteomes" id="UP000308838">
    <property type="component" value="Unassembled WGS sequence"/>
</dbReference>
<dbReference type="InterPro" id="IPR009241">
    <property type="entry name" value="HigB-like"/>
</dbReference>
<dbReference type="RefSeq" id="WP_137620369.1">
    <property type="nucleotide sequence ID" value="NZ_NXLZ01000004.1"/>
</dbReference>
<reference evidence="1 2" key="1">
    <citation type="submission" date="2018-05" db="EMBL/GenBank/DDBJ databases">
        <title>Novel Campyloabacter and Helicobacter Species and Strains.</title>
        <authorList>
            <person name="Mannion A.J."/>
            <person name="Shen Z."/>
            <person name="Fox J.G."/>
        </authorList>
    </citation>
    <scope>NUCLEOTIDE SEQUENCE [LARGE SCALE GENOMIC DNA]</scope>
    <source>
        <strain evidence="2">MIT17-664</strain>
    </source>
</reference>
<evidence type="ECO:0000313" key="2">
    <source>
        <dbReference type="Proteomes" id="UP000308838"/>
    </source>
</evidence>
<evidence type="ECO:0008006" key="3">
    <source>
        <dbReference type="Google" id="ProtNLM"/>
    </source>
</evidence>
<organism evidence="1 2">
    <name type="scientific">Campylobacter estrildidarum</name>
    <dbReference type="NCBI Taxonomy" id="2510189"/>
    <lineage>
        <taxon>Bacteria</taxon>
        <taxon>Pseudomonadati</taxon>
        <taxon>Campylobacterota</taxon>
        <taxon>Epsilonproteobacteria</taxon>
        <taxon>Campylobacterales</taxon>
        <taxon>Campylobacteraceae</taxon>
        <taxon>Campylobacter</taxon>
    </lineage>
</organism>
<sequence>MYEIVYYNNKITKFINSLESSYKEKAYKMIQELAINGNKLDEQHSKTRCDDIFKIRLKTPRHSIRIFYAFETKLFILHAYAKKDNATKNKDLEICVKRLKDIKRMLTV</sequence>
<comment type="caution">
    <text evidence="1">The sequence shown here is derived from an EMBL/GenBank/DDBJ whole genome shotgun (WGS) entry which is preliminary data.</text>
</comment>
<dbReference type="AlphaFoldDB" id="A0A4U7BM16"/>
<dbReference type="EMBL" id="NXLZ01000004">
    <property type="protein sequence ID" value="TKX31245.1"/>
    <property type="molecule type" value="Genomic_DNA"/>
</dbReference>
<dbReference type="OrthoDB" id="5355539at2"/>
<gene>
    <name evidence="1" type="ORF">CQA69_03105</name>
</gene>
<dbReference type="Pfam" id="PF05973">
    <property type="entry name" value="Gp49"/>
    <property type="match status" value="1"/>
</dbReference>